<reference evidence="4" key="1">
    <citation type="journal article" date="2019" name="Int. J. Syst. Evol. Microbiol.">
        <title>The Global Catalogue of Microorganisms (GCM) 10K type strain sequencing project: providing services to taxonomists for standard genome sequencing and annotation.</title>
        <authorList>
            <consortium name="The Broad Institute Genomics Platform"/>
            <consortium name="The Broad Institute Genome Sequencing Center for Infectious Disease"/>
            <person name="Wu L."/>
            <person name="Ma J."/>
        </authorList>
    </citation>
    <scope>NUCLEOTIDE SEQUENCE [LARGE SCALE GENOMIC DNA]</scope>
    <source>
        <strain evidence="4">ICMP 257</strain>
    </source>
</reference>
<feature type="compositionally biased region" description="Pro residues" evidence="1">
    <location>
        <begin position="164"/>
        <end position="175"/>
    </location>
</feature>
<evidence type="ECO:0000313" key="4">
    <source>
        <dbReference type="Proteomes" id="UP001595908"/>
    </source>
</evidence>
<protein>
    <submittedName>
        <fullName evidence="3">NUDIX domain-containing protein</fullName>
    </submittedName>
</protein>
<dbReference type="InterPro" id="IPR015797">
    <property type="entry name" value="NUDIX_hydrolase-like_dom_sf"/>
</dbReference>
<dbReference type="SUPFAM" id="SSF55811">
    <property type="entry name" value="Nudix"/>
    <property type="match status" value="1"/>
</dbReference>
<keyword evidence="4" id="KW-1185">Reference proteome</keyword>
<dbReference type="RefSeq" id="WP_382057363.1">
    <property type="nucleotide sequence ID" value="NZ_JBHSJE010000014.1"/>
</dbReference>
<accession>A0ABV9VGR8</accession>
<proteinExistence type="predicted"/>
<feature type="region of interest" description="Disordered" evidence="1">
    <location>
        <begin position="131"/>
        <end position="175"/>
    </location>
</feature>
<feature type="domain" description="Nudix hydrolase" evidence="2">
    <location>
        <begin position="8"/>
        <end position="138"/>
    </location>
</feature>
<organism evidence="3 4">
    <name type="scientific">Streptomyces atroolivaceus</name>
    <dbReference type="NCBI Taxonomy" id="66869"/>
    <lineage>
        <taxon>Bacteria</taxon>
        <taxon>Bacillati</taxon>
        <taxon>Actinomycetota</taxon>
        <taxon>Actinomycetes</taxon>
        <taxon>Kitasatosporales</taxon>
        <taxon>Streptomycetaceae</taxon>
        <taxon>Streptomyces</taxon>
    </lineage>
</organism>
<dbReference type="Gene3D" id="3.90.79.10">
    <property type="entry name" value="Nucleoside Triphosphate Pyrophosphohydrolase"/>
    <property type="match status" value="1"/>
</dbReference>
<dbReference type="EMBL" id="JBHSJE010000014">
    <property type="protein sequence ID" value="MFC4983159.1"/>
    <property type="molecule type" value="Genomic_DNA"/>
</dbReference>
<evidence type="ECO:0000256" key="1">
    <source>
        <dbReference type="SAM" id="MobiDB-lite"/>
    </source>
</evidence>
<evidence type="ECO:0000259" key="2">
    <source>
        <dbReference type="PROSITE" id="PS51462"/>
    </source>
</evidence>
<gene>
    <name evidence="3" type="ORF">ACFPL4_33290</name>
</gene>
<dbReference type="Pfam" id="PF00293">
    <property type="entry name" value="NUDIX"/>
    <property type="match status" value="1"/>
</dbReference>
<dbReference type="PROSITE" id="PS51462">
    <property type="entry name" value="NUDIX"/>
    <property type="match status" value="1"/>
</dbReference>
<evidence type="ECO:0000313" key="3">
    <source>
        <dbReference type="EMBL" id="MFC4983159.1"/>
    </source>
</evidence>
<name>A0ABV9VGR8_STRAZ</name>
<dbReference type="InterPro" id="IPR000086">
    <property type="entry name" value="NUDIX_hydrolase_dom"/>
</dbReference>
<dbReference type="Proteomes" id="UP001595908">
    <property type="component" value="Unassembled WGS sequence"/>
</dbReference>
<comment type="caution">
    <text evidence="3">The sequence shown here is derived from an EMBL/GenBank/DDBJ whole genome shotgun (WGS) entry which is preliminary data.</text>
</comment>
<sequence>MSGGERHTVPVDVHLIAVREGEKGPEVLLSRRAGTVHATGHWHFPSGHVDGPFEDVVTALVRETNEETGLVVDPDDVRAAVTVHHRAPAGSAGRFLLRGPPLVRDAGRQGAQGVRRHGLVCVRRSAGADGRLLPRGAGGLSGWRSRGAALPGAGRSDRARPGCRPDPPCARPGPR</sequence>